<dbReference type="RefSeq" id="WP_183617043.1">
    <property type="nucleotide sequence ID" value="NZ_JACIDY010000004.1"/>
</dbReference>
<protein>
    <recommendedName>
        <fullName evidence="3">histidine kinase</fullName>
        <ecNumber evidence="3">2.7.13.3</ecNumber>
    </recommendedName>
</protein>
<dbReference type="EMBL" id="JACIDY010000004">
    <property type="protein sequence ID" value="MBB3940436.1"/>
    <property type="molecule type" value="Genomic_DNA"/>
</dbReference>
<dbReference type="Gene3D" id="3.30.565.10">
    <property type="entry name" value="Histidine kinase-like ATPase, C-terminal domain"/>
    <property type="match status" value="1"/>
</dbReference>
<evidence type="ECO:0000256" key="1">
    <source>
        <dbReference type="ARBA" id="ARBA00000085"/>
    </source>
</evidence>
<dbReference type="SMART" id="SM00387">
    <property type="entry name" value="HATPase_c"/>
    <property type="match status" value="1"/>
</dbReference>
<keyword evidence="12" id="KW-1185">Reference proteome</keyword>
<dbReference type="PRINTS" id="PR00344">
    <property type="entry name" value="BCTRLSENSOR"/>
</dbReference>
<dbReference type="GO" id="GO:0004673">
    <property type="term" value="F:protein histidine kinase activity"/>
    <property type="evidence" value="ECO:0007669"/>
    <property type="project" value="UniProtKB-EC"/>
</dbReference>
<evidence type="ECO:0000256" key="3">
    <source>
        <dbReference type="ARBA" id="ARBA00012438"/>
    </source>
</evidence>
<evidence type="ECO:0000256" key="4">
    <source>
        <dbReference type="ARBA" id="ARBA00022553"/>
    </source>
</evidence>
<dbReference type="InterPro" id="IPR036890">
    <property type="entry name" value="HATPase_C_sf"/>
</dbReference>
<dbReference type="EC" id="2.7.13.3" evidence="3"/>
<dbReference type="GO" id="GO:0005886">
    <property type="term" value="C:plasma membrane"/>
    <property type="evidence" value="ECO:0007669"/>
    <property type="project" value="TreeGrafter"/>
</dbReference>
<dbReference type="PANTHER" id="PTHR45436">
    <property type="entry name" value="SENSOR HISTIDINE KINASE YKOH"/>
    <property type="match status" value="1"/>
</dbReference>
<dbReference type="PANTHER" id="PTHR45436:SF5">
    <property type="entry name" value="SENSOR HISTIDINE KINASE TRCS"/>
    <property type="match status" value="1"/>
</dbReference>
<proteinExistence type="predicted"/>
<organism evidence="11 12">
    <name type="scientific">Novosphingobium fluoreni</name>
    <dbReference type="NCBI Taxonomy" id="1391222"/>
    <lineage>
        <taxon>Bacteria</taxon>
        <taxon>Pseudomonadati</taxon>
        <taxon>Pseudomonadota</taxon>
        <taxon>Alphaproteobacteria</taxon>
        <taxon>Sphingomonadales</taxon>
        <taxon>Sphingomonadaceae</taxon>
        <taxon>Novosphingobium</taxon>
    </lineage>
</organism>
<evidence type="ECO:0000256" key="6">
    <source>
        <dbReference type="ARBA" id="ARBA00022692"/>
    </source>
</evidence>
<name>A0A7W6C6K5_9SPHN</name>
<evidence type="ECO:0000256" key="5">
    <source>
        <dbReference type="ARBA" id="ARBA00022679"/>
    </source>
</evidence>
<comment type="caution">
    <text evidence="11">The sequence shown here is derived from an EMBL/GenBank/DDBJ whole genome shotgun (WGS) entry which is preliminary data.</text>
</comment>
<keyword evidence="9" id="KW-0472">Membrane</keyword>
<evidence type="ECO:0000256" key="9">
    <source>
        <dbReference type="ARBA" id="ARBA00023136"/>
    </source>
</evidence>
<reference evidence="11 12" key="1">
    <citation type="submission" date="2020-08" db="EMBL/GenBank/DDBJ databases">
        <title>Genomic Encyclopedia of Type Strains, Phase IV (KMG-IV): sequencing the most valuable type-strain genomes for metagenomic binning, comparative biology and taxonomic classification.</title>
        <authorList>
            <person name="Goeker M."/>
        </authorList>
    </citation>
    <scope>NUCLEOTIDE SEQUENCE [LARGE SCALE GENOMIC DNA]</scope>
    <source>
        <strain evidence="11 12">DSM 27568</strain>
    </source>
</reference>
<evidence type="ECO:0000313" key="12">
    <source>
        <dbReference type="Proteomes" id="UP000561459"/>
    </source>
</evidence>
<evidence type="ECO:0000256" key="2">
    <source>
        <dbReference type="ARBA" id="ARBA00004370"/>
    </source>
</evidence>
<dbReference type="PROSITE" id="PS50109">
    <property type="entry name" value="HIS_KIN"/>
    <property type="match status" value="1"/>
</dbReference>
<feature type="domain" description="Histidine kinase" evidence="10">
    <location>
        <begin position="1"/>
        <end position="164"/>
    </location>
</feature>
<comment type="catalytic activity">
    <reaction evidence="1">
        <text>ATP + protein L-histidine = ADP + protein N-phospho-L-histidine.</text>
        <dbReference type="EC" id="2.7.13.3"/>
    </reaction>
</comment>
<keyword evidence="5" id="KW-0808">Transferase</keyword>
<gene>
    <name evidence="11" type="ORF">GGR39_002093</name>
</gene>
<evidence type="ECO:0000256" key="8">
    <source>
        <dbReference type="ARBA" id="ARBA00022989"/>
    </source>
</evidence>
<dbReference type="InterPro" id="IPR050428">
    <property type="entry name" value="TCS_sensor_his_kinase"/>
</dbReference>
<dbReference type="InterPro" id="IPR005467">
    <property type="entry name" value="His_kinase_dom"/>
</dbReference>
<evidence type="ECO:0000313" key="11">
    <source>
        <dbReference type="EMBL" id="MBB3940436.1"/>
    </source>
</evidence>
<dbReference type="InterPro" id="IPR004358">
    <property type="entry name" value="Sig_transdc_His_kin-like_C"/>
</dbReference>
<accession>A0A7W6C6K5</accession>
<comment type="subcellular location">
    <subcellularLocation>
        <location evidence="2">Membrane</location>
    </subcellularLocation>
</comment>
<evidence type="ECO:0000259" key="10">
    <source>
        <dbReference type="PROSITE" id="PS50109"/>
    </source>
</evidence>
<dbReference type="InterPro" id="IPR003594">
    <property type="entry name" value="HATPase_dom"/>
</dbReference>
<keyword evidence="8" id="KW-1133">Transmembrane helix</keyword>
<keyword evidence="4" id="KW-0597">Phosphoprotein</keyword>
<dbReference type="CDD" id="cd00075">
    <property type="entry name" value="HATPase"/>
    <property type="match status" value="1"/>
</dbReference>
<dbReference type="Proteomes" id="UP000561459">
    <property type="component" value="Unassembled WGS sequence"/>
</dbReference>
<sequence length="164" mass="17266">MTRLVEDLRSVSLAGSGQLELLLIEVDLSSEVVDMAPTLTLMLEPVGFSLKLDHPCTARADIGRIRQAILALVDNASRHADPCVLTISTSGVNGEASITVADAGLGLPHDLERDAFSQFVRGTQSQGGSGLGLAVVRGIARAHGGDVHYEADSGVFAFVMKWPT</sequence>
<dbReference type="AlphaFoldDB" id="A0A7W6C6K5"/>
<keyword evidence="6" id="KW-0812">Transmembrane</keyword>
<dbReference type="Pfam" id="PF02518">
    <property type="entry name" value="HATPase_c"/>
    <property type="match status" value="1"/>
</dbReference>
<dbReference type="GO" id="GO:0000160">
    <property type="term" value="P:phosphorelay signal transduction system"/>
    <property type="evidence" value="ECO:0007669"/>
    <property type="project" value="TreeGrafter"/>
</dbReference>
<dbReference type="SUPFAM" id="SSF55874">
    <property type="entry name" value="ATPase domain of HSP90 chaperone/DNA topoisomerase II/histidine kinase"/>
    <property type="match status" value="1"/>
</dbReference>
<evidence type="ECO:0000256" key="7">
    <source>
        <dbReference type="ARBA" id="ARBA00022777"/>
    </source>
</evidence>
<keyword evidence="7 11" id="KW-0418">Kinase</keyword>